<comment type="caution">
    <text evidence="1">The sequence shown here is derived from an EMBL/GenBank/DDBJ whole genome shotgun (WGS) entry which is preliminary data.</text>
</comment>
<gene>
    <name evidence="1" type="ORF">LV75_001757</name>
</gene>
<evidence type="ECO:0000313" key="2">
    <source>
        <dbReference type="Proteomes" id="UP001205185"/>
    </source>
</evidence>
<reference evidence="1 2" key="1">
    <citation type="submission" date="2022-06" db="EMBL/GenBank/DDBJ databases">
        <title>Genomic Encyclopedia of Archaeal and Bacterial Type Strains, Phase II (KMG-II): from individual species to whole genera.</title>
        <authorList>
            <person name="Goeker M."/>
        </authorList>
    </citation>
    <scope>NUCLEOTIDE SEQUENCE [LARGE SCALE GENOMIC DNA]</scope>
    <source>
        <strain evidence="1 2">DSM 44255</strain>
    </source>
</reference>
<protein>
    <submittedName>
        <fullName evidence="1">Uncharacterized protein</fullName>
    </submittedName>
</protein>
<name>A0ABT1I9K6_9PSEU</name>
<evidence type="ECO:0000313" key="1">
    <source>
        <dbReference type="EMBL" id="MCP2269269.1"/>
    </source>
</evidence>
<dbReference type="Proteomes" id="UP001205185">
    <property type="component" value="Unassembled WGS sequence"/>
</dbReference>
<accession>A0ABT1I9K6</accession>
<sequence>MPNATAVVMVDCTHLPPRPTVAAEPAALIRRTEAVVKVLRGDEQAEVGPA</sequence>
<organism evidence="1 2">
    <name type="scientific">Actinokineospora diospyrosa</name>
    <dbReference type="NCBI Taxonomy" id="103728"/>
    <lineage>
        <taxon>Bacteria</taxon>
        <taxon>Bacillati</taxon>
        <taxon>Actinomycetota</taxon>
        <taxon>Actinomycetes</taxon>
        <taxon>Pseudonocardiales</taxon>
        <taxon>Pseudonocardiaceae</taxon>
        <taxon>Actinokineospora</taxon>
    </lineage>
</organism>
<keyword evidence="2" id="KW-1185">Reference proteome</keyword>
<dbReference type="EMBL" id="JAMTCO010000004">
    <property type="protein sequence ID" value="MCP2269269.1"/>
    <property type="molecule type" value="Genomic_DNA"/>
</dbReference>
<proteinExistence type="predicted"/>